<gene>
    <name evidence="3" type="ORF">GLP15_971</name>
</gene>
<dbReference type="Proteomes" id="UP000008974">
    <property type="component" value="Unassembled WGS sequence"/>
</dbReference>
<sequence length="690" mass="78549">MTVYRDNIHGSIEIEPYAMLIINTPHFTRLRYLSQLGSTRYIYSSATHSRYEHSIGVYHLTKLLLDVIYSSKKQCHRRLRQLVCIAALCHDLGHGPFSHLFDLLLTDKYPSAPLHEHRSCIIFEDLLKYIRDNHPDEYQMHLNIDASELEAIRSLILGKLPASEDFRKREYLCRIVSNSVCGIDTDRLDYLLRDSKALGLGVTIDLMELIKSVTLRSIKPKSTGASEGCQHQQSRCVICYPSRLSFEISQIFHTRYSLFKMAYNSPASRSVDVMLKDILALAADAGFLQLSQVIEEPLTINKLDDRIIYTIRQSLDLLPVDNHGELRSLLRRLDVNDFYMVLFSHSFPADAHQHPLGDPSVSCSCKIEFVRYLLSAVMSNEEIHSNIIIDACDLHHGKKAVNPNLYVPYYNGDFTDITDELMAELFPTLPPSTSTIQHNIILKPIDASSQCTDSGIQNTCQSNPGLQADVSTMELLLIEQNFNVDQRTQDLIEAPDNVFTNPSPPRCQAHNQVYINDNYSAQTSASIDSLIAGYIKASQEKDTESNVLETEQRSNVRSYEAQGMLSVSSFQETMINIYLRPSKHSPDFPVLLERCLRQIMTAFIRYMRVYNLWFNMLAAIPGDCTKLFTNPQELQLEKKIAYHITGEKHLSTPPATKESIRHPFSSTSSLNDSDEPDEDMPEPHIKYRKS</sequence>
<dbReference type="InterPro" id="IPR006674">
    <property type="entry name" value="HD_domain"/>
</dbReference>
<evidence type="ECO:0000313" key="3">
    <source>
        <dbReference type="EMBL" id="EFO64517.1"/>
    </source>
</evidence>
<proteinExistence type="predicted"/>
<dbReference type="PANTHER" id="PTHR11373">
    <property type="entry name" value="DEOXYNUCLEOSIDE TRIPHOSPHATE TRIPHOSPHOHYDROLASE"/>
    <property type="match status" value="1"/>
</dbReference>
<evidence type="ECO:0000256" key="1">
    <source>
        <dbReference type="SAM" id="MobiDB-lite"/>
    </source>
</evidence>
<protein>
    <submittedName>
        <fullName evidence="3">dGTP triphosphohydrolase</fullName>
    </submittedName>
</protein>
<dbReference type="OMA" id="ETMINIY"/>
<comment type="caution">
    <text evidence="3">The sequence shown here is derived from an EMBL/GenBank/DDBJ whole genome shotgun (WGS) entry which is preliminary data.</text>
</comment>
<dbReference type="GO" id="GO:0006203">
    <property type="term" value="P:dGTP catabolic process"/>
    <property type="evidence" value="ECO:0007669"/>
    <property type="project" value="TreeGrafter"/>
</dbReference>
<dbReference type="PROSITE" id="PS51831">
    <property type="entry name" value="HD"/>
    <property type="match status" value="1"/>
</dbReference>
<dbReference type="Pfam" id="PF01966">
    <property type="entry name" value="HD"/>
    <property type="match status" value="1"/>
</dbReference>
<dbReference type="PANTHER" id="PTHR11373:SF4">
    <property type="entry name" value="DEOXYNUCLEOSIDE TRIPHOSPHATE TRIPHOSPHOHYDROLASE SAMHD1"/>
    <property type="match status" value="1"/>
</dbReference>
<dbReference type="OrthoDB" id="9991235at2759"/>
<dbReference type="EMBL" id="ACVC01000087">
    <property type="protein sequence ID" value="EFO64517.1"/>
    <property type="molecule type" value="Genomic_DNA"/>
</dbReference>
<dbReference type="GO" id="GO:0005634">
    <property type="term" value="C:nucleus"/>
    <property type="evidence" value="ECO:0007669"/>
    <property type="project" value="TreeGrafter"/>
</dbReference>
<dbReference type="SUPFAM" id="SSF109604">
    <property type="entry name" value="HD-domain/PDEase-like"/>
    <property type="match status" value="1"/>
</dbReference>
<dbReference type="GO" id="GO:0008832">
    <property type="term" value="F:dGTPase activity"/>
    <property type="evidence" value="ECO:0007669"/>
    <property type="project" value="TreeGrafter"/>
</dbReference>
<evidence type="ECO:0000313" key="4">
    <source>
        <dbReference type="Proteomes" id="UP000008974"/>
    </source>
</evidence>
<dbReference type="InterPro" id="IPR003607">
    <property type="entry name" value="HD/PDEase_dom"/>
</dbReference>
<organism evidence="3 4">
    <name type="scientific">Giardia intestinalis (strain P15)</name>
    <name type="common">Giardia lamblia</name>
    <dbReference type="NCBI Taxonomy" id="658858"/>
    <lineage>
        <taxon>Eukaryota</taxon>
        <taxon>Metamonada</taxon>
        <taxon>Diplomonadida</taxon>
        <taxon>Hexamitidae</taxon>
        <taxon>Giardiinae</taxon>
        <taxon>Giardia</taxon>
    </lineage>
</organism>
<dbReference type="AlphaFoldDB" id="E1EZ49"/>
<dbReference type="SMART" id="SM00471">
    <property type="entry name" value="HDc"/>
    <property type="match status" value="1"/>
</dbReference>
<evidence type="ECO:0000259" key="2">
    <source>
        <dbReference type="PROSITE" id="PS51831"/>
    </source>
</evidence>
<keyword evidence="3" id="KW-0378">Hydrolase</keyword>
<dbReference type="Gene3D" id="1.10.3210.10">
    <property type="entry name" value="Hypothetical protein af1432"/>
    <property type="match status" value="1"/>
</dbReference>
<dbReference type="VEuPathDB" id="GiardiaDB:GLP15_971"/>
<dbReference type="InterPro" id="IPR050135">
    <property type="entry name" value="dGTPase-like"/>
</dbReference>
<dbReference type="STRING" id="658858.E1EZ49"/>
<dbReference type="CDD" id="cd00077">
    <property type="entry name" value="HDc"/>
    <property type="match status" value="1"/>
</dbReference>
<feature type="domain" description="HD" evidence="2">
    <location>
        <begin position="50"/>
        <end position="191"/>
    </location>
</feature>
<feature type="region of interest" description="Disordered" evidence="1">
    <location>
        <begin position="650"/>
        <end position="690"/>
    </location>
</feature>
<name>E1EZ49_GIAIA</name>
<reference evidence="3 4" key="1">
    <citation type="journal article" date="2010" name="BMC Genomics">
        <title>Genome analysis and comparative genomics of a Giardia intestinalis assemblage E isolate.</title>
        <authorList>
            <person name="Jerlstrom-Hultqvist J."/>
            <person name="Franzen O."/>
            <person name="Ankarklev J."/>
            <person name="Xu F."/>
            <person name="Nohynkova E."/>
            <person name="Andersson J.O."/>
            <person name="Svard S.G."/>
            <person name="Andersson B."/>
        </authorList>
    </citation>
    <scope>NUCLEOTIDE SEQUENCE [LARGE SCALE GENOMIC DNA]</scope>
    <source>
        <strain evidence="3 4">P15</strain>
    </source>
</reference>
<feature type="compositionally biased region" description="Basic and acidic residues" evidence="1">
    <location>
        <begin position="681"/>
        <end position="690"/>
    </location>
</feature>
<accession>E1EZ49</accession>